<feature type="compositionally biased region" description="Basic and acidic residues" evidence="1">
    <location>
        <begin position="47"/>
        <end position="68"/>
    </location>
</feature>
<dbReference type="AlphaFoldDB" id="A0AAV2LP27"/>
<feature type="compositionally biased region" description="Basic and acidic residues" evidence="1">
    <location>
        <begin position="1"/>
        <end position="20"/>
    </location>
</feature>
<feature type="region of interest" description="Disordered" evidence="1">
    <location>
        <begin position="1"/>
        <end position="95"/>
    </location>
</feature>
<accession>A0AAV2LP27</accession>
<name>A0AAV2LP27_KNICA</name>
<reference evidence="2 3" key="1">
    <citation type="submission" date="2024-04" db="EMBL/GenBank/DDBJ databases">
        <authorList>
            <person name="Waldvogel A.-M."/>
            <person name="Schoenle A."/>
        </authorList>
    </citation>
    <scope>NUCLEOTIDE SEQUENCE [LARGE SCALE GENOMIC DNA]</scope>
</reference>
<gene>
    <name evidence="2" type="ORF">KC01_LOCUS31411</name>
</gene>
<protein>
    <submittedName>
        <fullName evidence="2">Uncharacterized protein</fullName>
    </submittedName>
</protein>
<sequence>MATKDLYNEREGTKGKHKDQPPSAANLSQPGRPGEQIQGKRVRMHRDKGGERGELSAAREEGRTRDMTDYSGGHRSRPMPRRRRQNGGYEAPTEG</sequence>
<dbReference type="EMBL" id="OZ035826">
    <property type="protein sequence ID" value="CAL1603781.1"/>
    <property type="molecule type" value="Genomic_DNA"/>
</dbReference>
<evidence type="ECO:0000313" key="3">
    <source>
        <dbReference type="Proteomes" id="UP001497482"/>
    </source>
</evidence>
<evidence type="ECO:0000256" key="1">
    <source>
        <dbReference type="SAM" id="MobiDB-lite"/>
    </source>
</evidence>
<keyword evidence="3" id="KW-1185">Reference proteome</keyword>
<organism evidence="2 3">
    <name type="scientific">Knipowitschia caucasica</name>
    <name type="common">Caucasian dwarf goby</name>
    <name type="synonym">Pomatoschistus caucasicus</name>
    <dbReference type="NCBI Taxonomy" id="637954"/>
    <lineage>
        <taxon>Eukaryota</taxon>
        <taxon>Metazoa</taxon>
        <taxon>Chordata</taxon>
        <taxon>Craniata</taxon>
        <taxon>Vertebrata</taxon>
        <taxon>Euteleostomi</taxon>
        <taxon>Actinopterygii</taxon>
        <taxon>Neopterygii</taxon>
        <taxon>Teleostei</taxon>
        <taxon>Neoteleostei</taxon>
        <taxon>Acanthomorphata</taxon>
        <taxon>Gobiaria</taxon>
        <taxon>Gobiiformes</taxon>
        <taxon>Gobioidei</taxon>
        <taxon>Gobiidae</taxon>
        <taxon>Gobiinae</taxon>
        <taxon>Knipowitschia</taxon>
    </lineage>
</organism>
<dbReference type="Proteomes" id="UP001497482">
    <property type="component" value="Chromosome 4"/>
</dbReference>
<evidence type="ECO:0000313" key="2">
    <source>
        <dbReference type="EMBL" id="CAL1603781.1"/>
    </source>
</evidence>
<proteinExistence type="predicted"/>
<feature type="compositionally biased region" description="Basic residues" evidence="1">
    <location>
        <begin position="74"/>
        <end position="85"/>
    </location>
</feature>